<comment type="caution">
    <text evidence="3">The sequence shown here is derived from an EMBL/GenBank/DDBJ whole genome shotgun (WGS) entry which is preliminary data.</text>
</comment>
<evidence type="ECO:0000313" key="3">
    <source>
        <dbReference type="EMBL" id="KAJ3986323.1"/>
    </source>
</evidence>
<dbReference type="InterPro" id="IPR024964">
    <property type="entry name" value="CTLH/CRA"/>
</dbReference>
<feature type="region of interest" description="Disordered" evidence="1">
    <location>
        <begin position="83"/>
        <end position="102"/>
    </location>
</feature>
<dbReference type="PROSITE" id="PS50188">
    <property type="entry name" value="B302_SPRY"/>
    <property type="match status" value="1"/>
</dbReference>
<dbReference type="InterPro" id="IPR043136">
    <property type="entry name" value="B30.2/SPRY_sf"/>
</dbReference>
<dbReference type="PANTHER" id="PTHR12864">
    <property type="entry name" value="RAN BINDING PROTEIN 9-RELATED"/>
    <property type="match status" value="1"/>
</dbReference>
<dbReference type="PROSITE" id="PS50896">
    <property type="entry name" value="LISH"/>
    <property type="match status" value="1"/>
</dbReference>
<dbReference type="InterPro" id="IPR013320">
    <property type="entry name" value="ConA-like_dom_sf"/>
</dbReference>
<dbReference type="Gene3D" id="2.60.120.920">
    <property type="match status" value="1"/>
</dbReference>
<dbReference type="EMBL" id="MU801943">
    <property type="protein sequence ID" value="KAJ3986323.1"/>
    <property type="molecule type" value="Genomic_DNA"/>
</dbReference>
<name>A0AA38Q2R0_9AGAR</name>
<dbReference type="InterPro" id="IPR006594">
    <property type="entry name" value="LisH"/>
</dbReference>
<accession>A0AA38Q2R0</accession>
<feature type="compositionally biased region" description="Low complexity" evidence="1">
    <location>
        <begin position="509"/>
        <end position="520"/>
    </location>
</feature>
<dbReference type="Proteomes" id="UP001163850">
    <property type="component" value="Unassembled WGS sequence"/>
</dbReference>
<feature type="region of interest" description="Disordered" evidence="1">
    <location>
        <begin position="488"/>
        <end position="522"/>
    </location>
</feature>
<dbReference type="Pfam" id="PF00622">
    <property type="entry name" value="SPRY"/>
    <property type="match status" value="1"/>
</dbReference>
<feature type="region of interest" description="Disordered" evidence="1">
    <location>
        <begin position="116"/>
        <end position="161"/>
    </location>
</feature>
<dbReference type="SMART" id="SM00667">
    <property type="entry name" value="LisH"/>
    <property type="match status" value="1"/>
</dbReference>
<dbReference type="Pfam" id="PF10607">
    <property type="entry name" value="CTLH"/>
    <property type="match status" value="1"/>
</dbReference>
<dbReference type="SUPFAM" id="SSF49899">
    <property type="entry name" value="Concanavalin A-like lectins/glucanases"/>
    <property type="match status" value="1"/>
</dbReference>
<dbReference type="InterPro" id="IPR003877">
    <property type="entry name" value="SPRY_dom"/>
</dbReference>
<protein>
    <submittedName>
        <fullName evidence="3">SPRY-domain-containing protein</fullName>
    </submittedName>
</protein>
<dbReference type="SMART" id="SM00757">
    <property type="entry name" value="CRA"/>
    <property type="match status" value="1"/>
</dbReference>
<evidence type="ECO:0000259" key="2">
    <source>
        <dbReference type="PROSITE" id="PS50188"/>
    </source>
</evidence>
<feature type="compositionally biased region" description="Polar residues" evidence="1">
    <location>
        <begin position="138"/>
        <end position="156"/>
    </location>
</feature>
<feature type="region of interest" description="Disordered" evidence="1">
    <location>
        <begin position="1"/>
        <end position="23"/>
    </location>
</feature>
<feature type="region of interest" description="Disordered" evidence="1">
    <location>
        <begin position="183"/>
        <end position="220"/>
    </location>
</feature>
<dbReference type="InterPro" id="IPR050618">
    <property type="entry name" value="Ubq-SigPath_Reg"/>
</dbReference>
<evidence type="ECO:0000256" key="1">
    <source>
        <dbReference type="SAM" id="MobiDB-lite"/>
    </source>
</evidence>
<dbReference type="InterPro" id="IPR013144">
    <property type="entry name" value="CRA_dom"/>
</dbReference>
<sequence>MTSRPSRSASIPIPRSSTSTSPIESVISIPFINTGVRSRLPSLGSRTISDDHRGVGVAHGVRGGTTSTPALSTSPVRATARSFTQPVGSHLRPSPSSRSIPTFEPRIIRAESSRNIDPSCLPFSSNSPVRTRRISATGARSSSMQRNRSTSMTHSAPISFRRPEYLDHSSFKDLLQTEAPAPLYLGTNTETNIRSGAKSPSPDSEEDSNASPPPRKPSVITIASPDQTMKLPTRWSYECRHESLSLSENGRELSFQGASCNGDKDAAAARSVQPIPPACGVYYYEVEIHSKGQKASVTVFHSFAGPDVKLARLPGWEPMSWGYHGDDGCSFATERNGTPYGPTFGLGDIVGCGVDFSTNRAFFTKNGTCLGPVFENVGKDVEIYPTVGLQHTGEAVKVNFGHEPFRFDIEFHVLQQRQKTWASIMSRPLDPTLFRASGANERTEENNAPSLDEVSEEQSKQTINKLVLSYLAHHGYVKTLRAFQKQARHTVEESPSSPSVDDDVEMDDVPGPSSTSPSTSAFEADIETRTRIVNCVIAGDIDATLTETKKYYPGALEAEEGLLFVKLRCRKFVELVLESAELEKKMKAVIAKEEASAPEMDGFEEDRMGMDVDDDVTFSGSVITNGSNGTVGSSSEIPSRPPSARALSISQYDAALNSALAYGQTLNHDFKITQNPEIKQIFTRTFTILAASDPLSAGGAIAEVAGHDARVQLANELNEAILRSQGRPTRPSLEMMYRQTAVCLFQLGLFRVGAAAFANMQKEFLDA</sequence>
<dbReference type="SMART" id="SM00449">
    <property type="entry name" value="SPRY"/>
    <property type="match status" value="1"/>
</dbReference>
<feature type="domain" description="B30.2/SPRY" evidence="2">
    <location>
        <begin position="213"/>
        <end position="405"/>
    </location>
</feature>
<proteinExistence type="predicted"/>
<dbReference type="AlphaFoldDB" id="A0AA38Q2R0"/>
<dbReference type="InterPro" id="IPR001870">
    <property type="entry name" value="B30.2/SPRY"/>
</dbReference>
<reference evidence="3" key="1">
    <citation type="submission" date="2022-08" db="EMBL/GenBank/DDBJ databases">
        <authorList>
            <consortium name="DOE Joint Genome Institute"/>
            <person name="Min B."/>
            <person name="Riley R."/>
            <person name="Sierra-Patev S."/>
            <person name="Naranjo-Ortiz M."/>
            <person name="Looney B."/>
            <person name="Konkel Z."/>
            <person name="Slot J.C."/>
            <person name="Sakamoto Y."/>
            <person name="Steenwyk J.L."/>
            <person name="Rokas A."/>
            <person name="Carro J."/>
            <person name="Camarero S."/>
            <person name="Ferreira P."/>
            <person name="Molpeceres G."/>
            <person name="Ruiz-Duenas F.J."/>
            <person name="Serrano A."/>
            <person name="Henrissat B."/>
            <person name="Drula E."/>
            <person name="Hughes K.W."/>
            <person name="Mata J.L."/>
            <person name="Ishikawa N.K."/>
            <person name="Vargas-Isla R."/>
            <person name="Ushijima S."/>
            <person name="Smith C.A."/>
            <person name="Ahrendt S."/>
            <person name="Andreopoulos W."/>
            <person name="He G."/>
            <person name="Labutti K."/>
            <person name="Lipzen A."/>
            <person name="Ng V."/>
            <person name="Sandor L."/>
            <person name="Barry K."/>
            <person name="Martinez A.T."/>
            <person name="Xiao Y."/>
            <person name="Gibbons J.G."/>
            <person name="Terashima K."/>
            <person name="Hibbett D.S."/>
            <person name="Grigoriev I.V."/>
        </authorList>
    </citation>
    <scope>NUCLEOTIDE SEQUENCE</scope>
    <source>
        <strain evidence="3">TFB7829</strain>
    </source>
</reference>
<gene>
    <name evidence="3" type="ORF">F5890DRAFT_1407566</name>
</gene>
<evidence type="ECO:0000313" key="4">
    <source>
        <dbReference type="Proteomes" id="UP001163850"/>
    </source>
</evidence>
<organism evidence="3 4">
    <name type="scientific">Lentinula detonsa</name>
    <dbReference type="NCBI Taxonomy" id="2804962"/>
    <lineage>
        <taxon>Eukaryota</taxon>
        <taxon>Fungi</taxon>
        <taxon>Dikarya</taxon>
        <taxon>Basidiomycota</taxon>
        <taxon>Agaricomycotina</taxon>
        <taxon>Agaricomycetes</taxon>
        <taxon>Agaricomycetidae</taxon>
        <taxon>Agaricales</taxon>
        <taxon>Marasmiineae</taxon>
        <taxon>Omphalotaceae</taxon>
        <taxon>Lentinula</taxon>
    </lineage>
</organism>